<sequence length="101" mass="11965">MLILFKNTYSHSGCLPSVTVMNQHLTKYTEMVPITLADIGIDYAKTLNHWRERFQSNWSHINELGYDEKFKRLWDYYLCYCEGAFLERRVSTVHLVAQKSV</sequence>
<keyword evidence="1" id="KW-0808">Transferase</keyword>
<dbReference type="EC" id="2.1.1.-" evidence="1"/>
<accession>A0ABT5FD10</accession>
<name>A0ABT5FD10_9GAMM</name>
<dbReference type="PANTHER" id="PTHR43667">
    <property type="entry name" value="CYCLOPROPANE-FATTY-ACYL-PHOSPHOLIPID SYNTHASE"/>
    <property type="match status" value="1"/>
</dbReference>
<proteinExistence type="predicted"/>
<keyword evidence="2" id="KW-1185">Reference proteome</keyword>
<dbReference type="InterPro" id="IPR029063">
    <property type="entry name" value="SAM-dependent_MTases_sf"/>
</dbReference>
<dbReference type="Pfam" id="PF02353">
    <property type="entry name" value="CMAS"/>
    <property type="match status" value="1"/>
</dbReference>
<dbReference type="SUPFAM" id="SSF53335">
    <property type="entry name" value="S-adenosyl-L-methionine-dependent methyltransferases"/>
    <property type="match status" value="1"/>
</dbReference>
<dbReference type="GO" id="GO:0032259">
    <property type="term" value="P:methylation"/>
    <property type="evidence" value="ECO:0007669"/>
    <property type="project" value="UniProtKB-KW"/>
</dbReference>
<gene>
    <name evidence="1" type="ORF">PN838_11425</name>
</gene>
<protein>
    <submittedName>
        <fullName evidence="1">Class I SAM-dependent methyltransferase</fullName>
        <ecNumber evidence="1">2.1.1.-</ecNumber>
    </submittedName>
</protein>
<dbReference type="PANTHER" id="PTHR43667:SF2">
    <property type="entry name" value="FATTY ACID C-METHYL TRANSFERASE"/>
    <property type="match status" value="1"/>
</dbReference>
<evidence type="ECO:0000313" key="1">
    <source>
        <dbReference type="EMBL" id="MDC2889271.1"/>
    </source>
</evidence>
<dbReference type="InterPro" id="IPR050723">
    <property type="entry name" value="CFA/CMAS"/>
</dbReference>
<dbReference type="Proteomes" id="UP001528411">
    <property type="component" value="Unassembled WGS sequence"/>
</dbReference>
<keyword evidence="1" id="KW-0489">Methyltransferase</keyword>
<dbReference type="EMBL" id="JAQOMS010000002">
    <property type="protein sequence ID" value="MDC2889271.1"/>
    <property type="molecule type" value="Genomic_DNA"/>
</dbReference>
<organism evidence="1 2">
    <name type="scientific">Psychrosphaera algicola</name>
    <dbReference type="NCBI Taxonomy" id="3023714"/>
    <lineage>
        <taxon>Bacteria</taxon>
        <taxon>Pseudomonadati</taxon>
        <taxon>Pseudomonadota</taxon>
        <taxon>Gammaproteobacteria</taxon>
        <taxon>Alteromonadales</taxon>
        <taxon>Pseudoalteromonadaceae</taxon>
        <taxon>Psychrosphaera</taxon>
    </lineage>
</organism>
<evidence type="ECO:0000313" key="2">
    <source>
        <dbReference type="Proteomes" id="UP001528411"/>
    </source>
</evidence>
<reference evidence="1 2" key="1">
    <citation type="submission" date="2023-01" db="EMBL/GenBank/DDBJ databases">
        <title>Psychrosphaera sp. nov., isolated from marine algae.</title>
        <authorList>
            <person name="Bayburt H."/>
            <person name="Choi B.J."/>
            <person name="Kim J.M."/>
            <person name="Choi D.G."/>
            <person name="Jeon C.O."/>
        </authorList>
    </citation>
    <scope>NUCLEOTIDE SEQUENCE [LARGE SCALE GENOMIC DNA]</scope>
    <source>
        <strain evidence="1 2">G1-22</strain>
    </source>
</reference>
<dbReference type="Gene3D" id="3.40.50.150">
    <property type="entry name" value="Vaccinia Virus protein VP39"/>
    <property type="match status" value="1"/>
</dbReference>
<comment type="caution">
    <text evidence="1">The sequence shown here is derived from an EMBL/GenBank/DDBJ whole genome shotgun (WGS) entry which is preliminary data.</text>
</comment>
<dbReference type="GO" id="GO:0008168">
    <property type="term" value="F:methyltransferase activity"/>
    <property type="evidence" value="ECO:0007669"/>
    <property type="project" value="UniProtKB-KW"/>
</dbReference>